<comment type="caution">
    <text evidence="14">The sequence shown here is derived from an EMBL/GenBank/DDBJ whole genome shotgun (WGS) entry which is preliminary data.</text>
</comment>
<comment type="similarity">
    <text evidence="2">Belongs to the TMEM175 family.</text>
</comment>
<evidence type="ECO:0008006" key="16">
    <source>
        <dbReference type="Google" id="ProtNLM"/>
    </source>
</evidence>
<evidence type="ECO:0000256" key="6">
    <source>
        <dbReference type="ARBA" id="ARBA00022826"/>
    </source>
</evidence>
<keyword evidence="10 13" id="KW-0472">Membrane</keyword>
<evidence type="ECO:0000256" key="10">
    <source>
        <dbReference type="ARBA" id="ARBA00023136"/>
    </source>
</evidence>
<keyword evidence="7" id="KW-0630">Potassium</keyword>
<comment type="catalytic activity">
    <reaction evidence="12">
        <text>K(+)(in) = K(+)(out)</text>
        <dbReference type="Rhea" id="RHEA:29463"/>
        <dbReference type="ChEBI" id="CHEBI:29103"/>
    </reaction>
</comment>
<keyword evidence="9" id="KW-0406">Ion transport</keyword>
<evidence type="ECO:0000256" key="11">
    <source>
        <dbReference type="ARBA" id="ARBA00023303"/>
    </source>
</evidence>
<evidence type="ECO:0000313" key="15">
    <source>
        <dbReference type="Proteomes" id="UP001501490"/>
    </source>
</evidence>
<dbReference type="Pfam" id="PF06736">
    <property type="entry name" value="TMEM175"/>
    <property type="match status" value="1"/>
</dbReference>
<evidence type="ECO:0000256" key="3">
    <source>
        <dbReference type="ARBA" id="ARBA00022448"/>
    </source>
</evidence>
<dbReference type="InterPro" id="IPR010617">
    <property type="entry name" value="TMEM175-like"/>
</dbReference>
<feature type="transmembrane region" description="Helical" evidence="13">
    <location>
        <begin position="97"/>
        <end position="117"/>
    </location>
</feature>
<evidence type="ECO:0000256" key="8">
    <source>
        <dbReference type="ARBA" id="ARBA00022989"/>
    </source>
</evidence>
<dbReference type="PANTHER" id="PTHR31462:SF5">
    <property type="entry name" value="ENDOSOMAL_LYSOSOMAL PROTON CHANNEL TMEM175"/>
    <property type="match status" value="1"/>
</dbReference>
<dbReference type="PANTHER" id="PTHR31462">
    <property type="entry name" value="ENDOSOMAL/LYSOSOMAL POTASSIUM CHANNEL TMEM175"/>
    <property type="match status" value="1"/>
</dbReference>
<evidence type="ECO:0000256" key="5">
    <source>
        <dbReference type="ARBA" id="ARBA00022692"/>
    </source>
</evidence>
<protein>
    <recommendedName>
        <fullName evidence="16">DUF1211 domain-containing protein</fullName>
    </recommendedName>
</protein>
<gene>
    <name evidence="14" type="ORF">GCM10022236_21450</name>
</gene>
<reference evidence="15" key="1">
    <citation type="journal article" date="2019" name="Int. J. Syst. Evol. Microbiol.">
        <title>The Global Catalogue of Microorganisms (GCM) 10K type strain sequencing project: providing services to taxonomists for standard genome sequencing and annotation.</title>
        <authorList>
            <consortium name="The Broad Institute Genomics Platform"/>
            <consortium name="The Broad Institute Genome Sequencing Center for Infectious Disease"/>
            <person name="Wu L."/>
            <person name="Ma J."/>
        </authorList>
    </citation>
    <scope>NUCLEOTIDE SEQUENCE [LARGE SCALE GENOMIC DNA]</scope>
    <source>
        <strain evidence="15">JCM 16929</strain>
    </source>
</reference>
<keyword evidence="15" id="KW-1185">Reference proteome</keyword>
<keyword evidence="8 13" id="KW-1133">Transmembrane helix</keyword>
<evidence type="ECO:0000256" key="2">
    <source>
        <dbReference type="ARBA" id="ARBA00006920"/>
    </source>
</evidence>
<keyword evidence="11" id="KW-0407">Ion channel</keyword>
<keyword evidence="6" id="KW-0631">Potassium channel</keyword>
<dbReference type="Proteomes" id="UP001501490">
    <property type="component" value="Unassembled WGS sequence"/>
</dbReference>
<keyword evidence="4" id="KW-0633">Potassium transport</keyword>
<keyword evidence="5 13" id="KW-0812">Transmembrane</keyword>
<evidence type="ECO:0000256" key="9">
    <source>
        <dbReference type="ARBA" id="ARBA00023065"/>
    </source>
</evidence>
<feature type="transmembrane region" description="Helical" evidence="13">
    <location>
        <begin position="158"/>
        <end position="180"/>
    </location>
</feature>
<sequence length="216" mass="22929">MTGTRSRFLTLIASGSSTERIAFFSDAVFAIAMTLLVLELHVPEVEGDGLGTALIALVPSYLAFLLSFAVLGTAWLAHHRKLAVIERFDPMLPRLNLLVLLMVASLPLPTALIARSGDDPLAVSVYAAAIAALGGSLVLLWCWAWSRGLTSPAVSRELFRYVLVQSTVVPVVFAVSIPIAVLGSSLAAELFWLVALPATVLVSRVSTAPHATEQPA</sequence>
<evidence type="ECO:0000313" key="14">
    <source>
        <dbReference type="EMBL" id="GAA3618896.1"/>
    </source>
</evidence>
<feature type="transmembrane region" description="Helical" evidence="13">
    <location>
        <begin position="123"/>
        <end position="146"/>
    </location>
</feature>
<organism evidence="14 15">
    <name type="scientific">Microlunatus ginsengisoli</name>
    <dbReference type="NCBI Taxonomy" id="363863"/>
    <lineage>
        <taxon>Bacteria</taxon>
        <taxon>Bacillati</taxon>
        <taxon>Actinomycetota</taxon>
        <taxon>Actinomycetes</taxon>
        <taxon>Propionibacteriales</taxon>
        <taxon>Propionibacteriaceae</taxon>
        <taxon>Microlunatus</taxon>
    </lineage>
</organism>
<feature type="transmembrane region" description="Helical" evidence="13">
    <location>
        <begin position="54"/>
        <end position="77"/>
    </location>
</feature>
<accession>A0ABP6ZU33</accession>
<feature type="transmembrane region" description="Helical" evidence="13">
    <location>
        <begin position="21"/>
        <end position="42"/>
    </location>
</feature>
<evidence type="ECO:0000256" key="4">
    <source>
        <dbReference type="ARBA" id="ARBA00022538"/>
    </source>
</evidence>
<dbReference type="RefSeq" id="WP_344804247.1">
    <property type="nucleotide sequence ID" value="NZ_BAABAB010000015.1"/>
</dbReference>
<evidence type="ECO:0000256" key="13">
    <source>
        <dbReference type="SAM" id="Phobius"/>
    </source>
</evidence>
<dbReference type="EMBL" id="BAABAB010000015">
    <property type="protein sequence ID" value="GAA3618896.1"/>
    <property type="molecule type" value="Genomic_DNA"/>
</dbReference>
<comment type="subcellular location">
    <subcellularLocation>
        <location evidence="1">Membrane</location>
        <topology evidence="1">Multi-pass membrane protein</topology>
    </subcellularLocation>
</comment>
<proteinExistence type="inferred from homology"/>
<keyword evidence="3" id="KW-0813">Transport</keyword>
<evidence type="ECO:0000256" key="7">
    <source>
        <dbReference type="ARBA" id="ARBA00022958"/>
    </source>
</evidence>
<evidence type="ECO:0000256" key="12">
    <source>
        <dbReference type="ARBA" id="ARBA00034430"/>
    </source>
</evidence>
<evidence type="ECO:0000256" key="1">
    <source>
        <dbReference type="ARBA" id="ARBA00004141"/>
    </source>
</evidence>
<name>A0ABP6ZU33_9ACTN</name>